<keyword evidence="8" id="KW-0482">Metalloprotease</keyword>
<evidence type="ECO:0000313" key="9">
    <source>
        <dbReference type="EMBL" id="HIR02406.1"/>
    </source>
</evidence>
<dbReference type="Proteomes" id="UP000824261">
    <property type="component" value="Unassembled WGS sequence"/>
</dbReference>
<comment type="caution">
    <text evidence="9">The sequence shown here is derived from an EMBL/GenBank/DDBJ whole genome shotgun (WGS) entry which is preliminary data.</text>
</comment>
<dbReference type="PROSITE" id="PS00758">
    <property type="entry name" value="ARGE_DAPE_CPG2_1"/>
    <property type="match status" value="1"/>
</dbReference>
<dbReference type="SUPFAM" id="SSF53187">
    <property type="entry name" value="Zn-dependent exopeptidases"/>
    <property type="match status" value="1"/>
</dbReference>
<reference evidence="9" key="1">
    <citation type="submission" date="2020-10" db="EMBL/GenBank/DDBJ databases">
        <authorList>
            <person name="Gilroy R."/>
        </authorList>
    </citation>
    <scope>NUCLEOTIDE SEQUENCE</scope>
    <source>
        <strain evidence="9">ChiGjej1B1-2707</strain>
    </source>
</reference>
<dbReference type="InterPro" id="IPR010964">
    <property type="entry name" value="M20A_pepV-rel"/>
</dbReference>
<dbReference type="GO" id="GO:0008777">
    <property type="term" value="F:acetylornithine deacetylase activity"/>
    <property type="evidence" value="ECO:0007669"/>
    <property type="project" value="TreeGrafter"/>
</dbReference>
<dbReference type="EC" id="3.4.13.-" evidence="9"/>
<comment type="cofactor">
    <cofactor evidence="1">
        <name>Zn(2+)</name>
        <dbReference type="ChEBI" id="CHEBI:29105"/>
    </cofactor>
</comment>
<evidence type="ECO:0000313" key="10">
    <source>
        <dbReference type="Proteomes" id="UP000824261"/>
    </source>
</evidence>
<dbReference type="SUPFAM" id="SSF55031">
    <property type="entry name" value="Bacterial exopeptidase dimerisation domain"/>
    <property type="match status" value="1"/>
</dbReference>
<protein>
    <submittedName>
        <fullName evidence="9">Sapep family Mn(2+)-dependent dipeptidase</fullName>
        <ecNumber evidence="9">3.4.13.-</ecNumber>
    </submittedName>
</protein>
<dbReference type="GO" id="GO:0006508">
    <property type="term" value="P:proteolysis"/>
    <property type="evidence" value="ECO:0007669"/>
    <property type="project" value="UniProtKB-KW"/>
</dbReference>
<keyword evidence="5 9" id="KW-0378">Hydrolase</keyword>
<keyword evidence="7 9" id="KW-0224">Dipeptidase</keyword>
<gene>
    <name evidence="9" type="ORF">IAA69_09140</name>
</gene>
<keyword evidence="3" id="KW-0645">Protease</keyword>
<proteinExistence type="inferred from homology"/>
<dbReference type="Gene3D" id="3.30.70.360">
    <property type="match status" value="2"/>
</dbReference>
<keyword evidence="6" id="KW-0862">Zinc</keyword>
<evidence type="ECO:0000256" key="8">
    <source>
        <dbReference type="ARBA" id="ARBA00023049"/>
    </source>
</evidence>
<dbReference type="Gene3D" id="3.40.630.10">
    <property type="entry name" value="Zn peptidases"/>
    <property type="match status" value="1"/>
</dbReference>
<evidence type="ECO:0000256" key="7">
    <source>
        <dbReference type="ARBA" id="ARBA00022997"/>
    </source>
</evidence>
<dbReference type="GO" id="GO:0008237">
    <property type="term" value="F:metallopeptidase activity"/>
    <property type="evidence" value="ECO:0007669"/>
    <property type="project" value="UniProtKB-KW"/>
</dbReference>
<dbReference type="PANTHER" id="PTHR43808:SF31">
    <property type="entry name" value="N-ACETYL-L-CITRULLINE DEACETYLASE"/>
    <property type="match status" value="1"/>
</dbReference>
<evidence type="ECO:0000256" key="4">
    <source>
        <dbReference type="ARBA" id="ARBA00022723"/>
    </source>
</evidence>
<organism evidence="9 10">
    <name type="scientific">Candidatus Aveggerthella stercoripullorum</name>
    <dbReference type="NCBI Taxonomy" id="2840688"/>
    <lineage>
        <taxon>Bacteria</taxon>
        <taxon>Bacillati</taxon>
        <taxon>Actinomycetota</taxon>
        <taxon>Coriobacteriia</taxon>
        <taxon>Eggerthellales</taxon>
        <taxon>Eggerthellaceae</taxon>
        <taxon>Eggerthellaceae incertae sedis</taxon>
        <taxon>Candidatus Aveggerthella</taxon>
    </lineage>
</organism>
<comment type="similarity">
    <text evidence="2">Belongs to the peptidase M20A family.</text>
</comment>
<dbReference type="Pfam" id="PF01546">
    <property type="entry name" value="Peptidase_M20"/>
    <property type="match status" value="1"/>
</dbReference>
<dbReference type="AlphaFoldDB" id="A0A9D1A200"/>
<dbReference type="InterPro" id="IPR036264">
    <property type="entry name" value="Bact_exopeptidase_dim_dom"/>
</dbReference>
<dbReference type="EMBL" id="DVGB01000112">
    <property type="protein sequence ID" value="HIR02406.1"/>
    <property type="molecule type" value="Genomic_DNA"/>
</dbReference>
<evidence type="ECO:0000256" key="3">
    <source>
        <dbReference type="ARBA" id="ARBA00022670"/>
    </source>
</evidence>
<accession>A0A9D1A200</accession>
<keyword evidence="4" id="KW-0479">Metal-binding</keyword>
<reference evidence="9" key="2">
    <citation type="journal article" date="2021" name="PeerJ">
        <title>Extensive microbial diversity within the chicken gut microbiome revealed by metagenomics and culture.</title>
        <authorList>
            <person name="Gilroy R."/>
            <person name="Ravi A."/>
            <person name="Getino M."/>
            <person name="Pursley I."/>
            <person name="Horton D.L."/>
            <person name="Alikhan N.F."/>
            <person name="Baker D."/>
            <person name="Gharbi K."/>
            <person name="Hall N."/>
            <person name="Watson M."/>
            <person name="Adriaenssens E.M."/>
            <person name="Foster-Nyarko E."/>
            <person name="Jarju S."/>
            <person name="Secka A."/>
            <person name="Antonio M."/>
            <person name="Oren A."/>
            <person name="Chaudhuri R.R."/>
            <person name="La Ragione R."/>
            <person name="Hildebrand F."/>
            <person name="Pallen M.J."/>
        </authorList>
    </citation>
    <scope>NUCLEOTIDE SEQUENCE</scope>
    <source>
        <strain evidence="9">ChiGjej1B1-2707</strain>
    </source>
</reference>
<evidence type="ECO:0000256" key="1">
    <source>
        <dbReference type="ARBA" id="ARBA00001947"/>
    </source>
</evidence>
<evidence type="ECO:0000256" key="2">
    <source>
        <dbReference type="ARBA" id="ARBA00006247"/>
    </source>
</evidence>
<dbReference type="InterPro" id="IPR002933">
    <property type="entry name" value="Peptidase_M20"/>
</dbReference>
<evidence type="ECO:0000256" key="5">
    <source>
        <dbReference type="ARBA" id="ARBA00022801"/>
    </source>
</evidence>
<dbReference type="InterPro" id="IPR001261">
    <property type="entry name" value="ArgE/DapE_CS"/>
</dbReference>
<dbReference type="GO" id="GO:0016805">
    <property type="term" value="F:dipeptidase activity"/>
    <property type="evidence" value="ECO:0007669"/>
    <property type="project" value="UniProtKB-KW"/>
</dbReference>
<dbReference type="NCBIfam" id="TIGR01887">
    <property type="entry name" value="dipeptidaselike"/>
    <property type="match status" value="1"/>
</dbReference>
<name>A0A9D1A200_9ACTN</name>
<dbReference type="GO" id="GO:0008270">
    <property type="term" value="F:zinc ion binding"/>
    <property type="evidence" value="ECO:0007669"/>
    <property type="project" value="InterPro"/>
</dbReference>
<sequence length="510" mass="53178">MAEVRQNGIGAAIESYLDEEWETVVQDIETLVSVPSTKDAVHAAEGAPFGPAIHEALDAALGIAERMGLRTADDDGYLGYADLPANVTGTGRDSEDASCVSDSAPARQIGIIGHVDVVPAGDGWTVLPFSVTRREGYLLGRGVLDDKGPTVVALHAVNCLQKTGIARPYDVRVMFGVDEESGMKDVPHYLASHEPPAFLFTPDADFPVGYGEKGGYDGVVESAPIAAGDIVSIEGGMATNAVPSSAVAVVRAGLGQFDSALAAAAAAADDTPGDGEANGLQAGIRVSGAGDGLVRVEALGVGGHAAFPEGTRNAVGMLARCLLDAGVGTPEERAFLELACRVTDDFTGAGIGLAAQDEPFGSLTIIGGVVSCADGRLRLSVDCRFPTTVMPEDIEARLSSEVEAIGGRFLTNLVKPVFLVNPDSPVVRAIADVYAEVAHDSEHRPFTMGGGTYARMFPQAVSFGPNCPWEEHPDWAGEEHMADESVSEAVLKQAFEVYARALAKLMELDL</sequence>
<evidence type="ECO:0000256" key="6">
    <source>
        <dbReference type="ARBA" id="ARBA00022833"/>
    </source>
</evidence>
<dbReference type="GO" id="GO:0006526">
    <property type="term" value="P:L-arginine biosynthetic process"/>
    <property type="evidence" value="ECO:0007669"/>
    <property type="project" value="TreeGrafter"/>
</dbReference>
<dbReference type="PANTHER" id="PTHR43808">
    <property type="entry name" value="ACETYLORNITHINE DEACETYLASE"/>
    <property type="match status" value="1"/>
</dbReference>
<dbReference type="InterPro" id="IPR050072">
    <property type="entry name" value="Peptidase_M20A"/>
</dbReference>